<keyword evidence="5" id="KW-0159">Chromosome partition</keyword>
<keyword evidence="7" id="KW-0131">Cell cycle</keyword>
<feature type="compositionally biased region" description="Acidic residues" evidence="10">
    <location>
        <begin position="267"/>
        <end position="282"/>
    </location>
</feature>
<feature type="compositionally biased region" description="Basic and acidic residues" evidence="10">
    <location>
        <begin position="154"/>
        <end position="179"/>
    </location>
</feature>
<dbReference type="OrthoDB" id="5394106at2759"/>
<dbReference type="RefSeq" id="XP_022483386.1">
    <property type="nucleotide sequence ID" value="XM_022636818.1"/>
</dbReference>
<dbReference type="InterPro" id="IPR011516">
    <property type="entry name" value="Shugoshin_N"/>
</dbReference>
<evidence type="ECO:0000313" key="14">
    <source>
        <dbReference type="Proteomes" id="UP000177622"/>
    </source>
</evidence>
<feature type="compositionally biased region" description="Basic and acidic residues" evidence="10">
    <location>
        <begin position="294"/>
        <end position="315"/>
    </location>
</feature>
<keyword evidence="8" id="KW-0137">Centromere</keyword>
<feature type="region of interest" description="Disordered" evidence="10">
    <location>
        <begin position="111"/>
        <end position="137"/>
    </location>
</feature>
<keyword evidence="14" id="KW-1185">Reference proteome</keyword>
<comment type="caution">
    <text evidence="13">The sequence shown here is derived from an EMBL/GenBank/DDBJ whole genome shotgun (WGS) entry which is preliminary data.</text>
</comment>
<feature type="coiled-coil region" evidence="9">
    <location>
        <begin position="39"/>
        <end position="73"/>
    </location>
</feature>
<feature type="compositionally biased region" description="Basic and acidic residues" evidence="10">
    <location>
        <begin position="357"/>
        <end position="372"/>
    </location>
</feature>
<dbReference type="GeneID" id="34581552"/>
<comment type="subcellular location">
    <subcellularLocation>
        <location evidence="1">Chromosome</location>
        <location evidence="1">Centromere</location>
    </subcellularLocation>
</comment>
<keyword evidence="6 9" id="KW-0175">Coiled coil</keyword>
<feature type="compositionally biased region" description="Low complexity" evidence="10">
    <location>
        <begin position="572"/>
        <end position="581"/>
    </location>
</feature>
<feature type="compositionally biased region" description="Basic and acidic residues" evidence="10">
    <location>
        <begin position="404"/>
        <end position="419"/>
    </location>
</feature>
<dbReference type="GO" id="GO:0005634">
    <property type="term" value="C:nucleus"/>
    <property type="evidence" value="ECO:0007669"/>
    <property type="project" value="InterPro"/>
</dbReference>
<feature type="region of interest" description="Disordered" evidence="10">
    <location>
        <begin position="154"/>
        <end position="647"/>
    </location>
</feature>
<name>A0A1F5L4S5_PENAI</name>
<protein>
    <recommendedName>
        <fullName evidence="15">Shugoshin C-terminal domain-containing protein</fullName>
    </recommendedName>
</protein>
<dbReference type="GO" id="GO:0051301">
    <property type="term" value="P:cell division"/>
    <property type="evidence" value="ECO:0007669"/>
    <property type="project" value="UniProtKB-KW"/>
</dbReference>
<reference evidence="13 14" key="1">
    <citation type="journal article" date="2016" name="Sci. Rep.">
        <title>Penicillium arizonense, a new, genome sequenced fungal species, reveals a high chemical diversity in secreted metabolites.</title>
        <authorList>
            <person name="Grijseels S."/>
            <person name="Nielsen J.C."/>
            <person name="Randelovic M."/>
            <person name="Nielsen J."/>
            <person name="Nielsen K.F."/>
            <person name="Workman M."/>
            <person name="Frisvad J.C."/>
        </authorList>
    </citation>
    <scope>NUCLEOTIDE SEQUENCE [LARGE SCALE GENOMIC DNA]</scope>
    <source>
        <strain evidence="13 14">CBS 141311</strain>
    </source>
</reference>
<dbReference type="InterPro" id="IPR011515">
    <property type="entry name" value="Shugoshin_C"/>
</dbReference>
<evidence type="ECO:0000256" key="3">
    <source>
        <dbReference type="ARBA" id="ARBA00022454"/>
    </source>
</evidence>
<evidence type="ECO:0000256" key="1">
    <source>
        <dbReference type="ARBA" id="ARBA00004584"/>
    </source>
</evidence>
<evidence type="ECO:0000256" key="7">
    <source>
        <dbReference type="ARBA" id="ARBA00023306"/>
    </source>
</evidence>
<evidence type="ECO:0000313" key="13">
    <source>
        <dbReference type="EMBL" id="OGE47929.1"/>
    </source>
</evidence>
<proteinExistence type="inferred from homology"/>
<keyword evidence="3" id="KW-0158">Chromosome</keyword>
<gene>
    <name evidence="13" type="ORF">PENARI_c035G09820</name>
</gene>
<dbReference type="Pfam" id="PF07557">
    <property type="entry name" value="Shugoshin_C"/>
    <property type="match status" value="1"/>
</dbReference>
<evidence type="ECO:0000256" key="2">
    <source>
        <dbReference type="ARBA" id="ARBA00010845"/>
    </source>
</evidence>
<evidence type="ECO:0008006" key="15">
    <source>
        <dbReference type="Google" id="ProtNLM"/>
    </source>
</evidence>
<accession>A0A1F5L4S5</accession>
<feature type="compositionally biased region" description="Basic and acidic residues" evidence="10">
    <location>
        <begin position="111"/>
        <end position="126"/>
    </location>
</feature>
<dbReference type="Pfam" id="PF07558">
    <property type="entry name" value="Shugoshin_N"/>
    <property type="match status" value="1"/>
</dbReference>
<evidence type="ECO:0000256" key="10">
    <source>
        <dbReference type="SAM" id="MobiDB-lite"/>
    </source>
</evidence>
<evidence type="ECO:0000256" key="5">
    <source>
        <dbReference type="ARBA" id="ARBA00022829"/>
    </source>
</evidence>
<dbReference type="EMBL" id="LXJU01000035">
    <property type="protein sequence ID" value="OGE47929.1"/>
    <property type="molecule type" value="Genomic_DNA"/>
</dbReference>
<organism evidence="13 14">
    <name type="scientific">Penicillium arizonense</name>
    <dbReference type="NCBI Taxonomy" id="1835702"/>
    <lineage>
        <taxon>Eukaryota</taxon>
        <taxon>Fungi</taxon>
        <taxon>Dikarya</taxon>
        <taxon>Ascomycota</taxon>
        <taxon>Pezizomycotina</taxon>
        <taxon>Eurotiomycetes</taxon>
        <taxon>Eurotiomycetidae</taxon>
        <taxon>Eurotiales</taxon>
        <taxon>Aspergillaceae</taxon>
        <taxon>Penicillium</taxon>
    </lineage>
</organism>
<feature type="compositionally biased region" description="Acidic residues" evidence="10">
    <location>
        <begin position="202"/>
        <end position="212"/>
    </location>
</feature>
<evidence type="ECO:0000256" key="4">
    <source>
        <dbReference type="ARBA" id="ARBA00022618"/>
    </source>
</evidence>
<comment type="similarity">
    <text evidence="2">Belongs to the shugoshin family.</text>
</comment>
<feature type="domain" description="Shugoshin N-terminal coiled-coil" evidence="12">
    <location>
        <begin position="17"/>
        <end position="61"/>
    </location>
</feature>
<dbReference type="GO" id="GO:0045132">
    <property type="term" value="P:meiotic chromosome segregation"/>
    <property type="evidence" value="ECO:0007669"/>
    <property type="project" value="InterPro"/>
</dbReference>
<sequence length="647" mass="71844">MARLNDYAAPAESIDVLKRRFVRQNREIARVNSLQSLRIRSLESEVSHLLSENVLLRKQVINLTQETERLEAAKTLHDGIYDIKSKLDAKLAELSSLATDLGSLPRKMDKMWDEQSDRPKVAESRLRNQHSLGYDDGRLPAIVEDKYYPRRTLEPQELENMVHEDQSIFDSPREPSLMEDHEEPGSQNSSPSPPETTCNSLVDDDSPGEPEPEPVLPPTLETRKKKKKSTSIAALEMATADTNQPTSPRNDPENLKISGSKRKFCPEEDDQLSSTIDIEDDEFQFRRPTRSPKKQMDPFEPTRRDQSPIKSHVESPVKTNIEITKGSSNLGSPKRKVLEPKSSNSNLGSPKKARASSGRDSKILQRSTKGDENASSPHKTKVVEKIGGKSLSQRPRVSNIASSNKEKRTSRHSEQEEHAPSLPALSPHPNALKAEAESDNSSGIRPSRRRGAVVSYAEPNLRDKMRRPTKEMIDAVGLGSRRSSSFQPGRDSLNGEDEKDIQPSGRFSTNFGSVEQNPDVFSQDRSSEQLMAMVSRRKRKVSPAPKDDVDSGNPNSGLQKEIENSIADISAQVSQDTSSSRRQTRRHSTNPKSTSASMAQYDLDLTEPPSPGQLGNSPEDEALFGVGPTGPTGRGQRVAARRKSMMV</sequence>
<feature type="compositionally biased region" description="Basic and acidic residues" evidence="10">
    <location>
        <begin position="460"/>
        <end position="473"/>
    </location>
</feature>
<feature type="compositionally biased region" description="Polar residues" evidence="10">
    <location>
        <begin position="185"/>
        <end position="200"/>
    </location>
</feature>
<feature type="compositionally biased region" description="Polar residues" evidence="10">
    <location>
        <begin position="240"/>
        <end position="249"/>
    </location>
</feature>
<dbReference type="GO" id="GO:0000779">
    <property type="term" value="C:condensed chromosome, centromeric region"/>
    <property type="evidence" value="ECO:0007669"/>
    <property type="project" value="UniProtKB-ARBA"/>
</dbReference>
<feature type="domain" description="Shugoshin C-terminal" evidence="11">
    <location>
        <begin position="445"/>
        <end position="467"/>
    </location>
</feature>
<evidence type="ECO:0000259" key="11">
    <source>
        <dbReference type="Pfam" id="PF07557"/>
    </source>
</evidence>
<evidence type="ECO:0000259" key="12">
    <source>
        <dbReference type="Pfam" id="PF07558"/>
    </source>
</evidence>
<dbReference type="AlphaFoldDB" id="A0A1F5L4S5"/>
<evidence type="ECO:0000256" key="6">
    <source>
        <dbReference type="ARBA" id="ARBA00023054"/>
    </source>
</evidence>
<dbReference type="Proteomes" id="UP000177622">
    <property type="component" value="Unassembled WGS sequence"/>
</dbReference>
<evidence type="ECO:0000256" key="8">
    <source>
        <dbReference type="ARBA" id="ARBA00023328"/>
    </source>
</evidence>
<feature type="compositionally biased region" description="Polar residues" evidence="10">
    <location>
        <begin position="505"/>
        <end position="524"/>
    </location>
</feature>
<feature type="compositionally biased region" description="Polar residues" evidence="10">
    <location>
        <begin position="390"/>
        <end position="403"/>
    </location>
</feature>
<evidence type="ECO:0000256" key="9">
    <source>
        <dbReference type="SAM" id="Coils"/>
    </source>
</evidence>
<feature type="compositionally biased region" description="Polar residues" evidence="10">
    <location>
        <begin position="317"/>
        <end position="331"/>
    </location>
</feature>
<keyword evidence="4" id="KW-0132">Cell division</keyword>